<dbReference type="eggNOG" id="ENOG502RY75">
    <property type="taxonomic scope" value="Eukaryota"/>
</dbReference>
<dbReference type="PROSITE" id="PS50888">
    <property type="entry name" value="BHLH"/>
    <property type="match status" value="1"/>
</dbReference>
<dbReference type="AlphaFoldDB" id="A0A1U8BMV5"/>
<evidence type="ECO:0000313" key="6">
    <source>
        <dbReference type="Proteomes" id="UP000189703"/>
    </source>
</evidence>
<evidence type="ECO:0000256" key="1">
    <source>
        <dbReference type="ARBA" id="ARBA00004123"/>
    </source>
</evidence>
<dbReference type="CDD" id="cd11393">
    <property type="entry name" value="bHLH_AtbHLH_like"/>
    <property type="match status" value="1"/>
</dbReference>
<reference evidence="7 8" key="1">
    <citation type="submission" date="2025-04" db="UniProtKB">
        <authorList>
            <consortium name="RefSeq"/>
        </authorList>
    </citation>
    <scope>IDENTIFICATION</scope>
</reference>
<protein>
    <submittedName>
        <fullName evidence="7 8">Transcription factor bHLH66-like isoform X1</fullName>
    </submittedName>
</protein>
<keyword evidence="3" id="KW-0804">Transcription</keyword>
<evidence type="ECO:0000259" key="5">
    <source>
        <dbReference type="PROSITE" id="PS50888"/>
    </source>
</evidence>
<dbReference type="Proteomes" id="UP000189703">
    <property type="component" value="Unplaced"/>
</dbReference>
<dbReference type="PANTHER" id="PTHR16223:SF109">
    <property type="entry name" value="BHLH DOMAIN-CONTAINING PROTEIN"/>
    <property type="match status" value="1"/>
</dbReference>
<dbReference type="PANTHER" id="PTHR16223">
    <property type="entry name" value="TRANSCRIPTION FACTOR BHLH83-RELATED"/>
    <property type="match status" value="1"/>
</dbReference>
<dbReference type="RefSeq" id="XP_010278383.1">
    <property type="nucleotide sequence ID" value="XM_010280081.1"/>
</dbReference>
<keyword evidence="2" id="KW-0805">Transcription regulation</keyword>
<dbReference type="InterPro" id="IPR045239">
    <property type="entry name" value="bHLH95_bHLH"/>
</dbReference>
<sequence>MPMEQMSSTSGGLGAKVVNSYLSKNISNQHVVAERNENLPIAQPLPHWIYRQQPSHNQANFSPESSTEFCDIPARDVAAGVLSPVGSIQVDSSFDALKARQLTHIVNGNDPEASSSATVQHGKMDGENYNVPMAVHLRPLGEGEVENKLMDVENQNLSQNHASSKKESNEDTCNVFQPYPEVTIAVSGSPSKLCGSVSRKRASSRSNITDRLRRARIGQGFKALRELLPHFKEGNKASLLDNVIDYVKYLQFQIKVLSQSKLGGEAINAPLVHLEGYGHYLLNQQMLKEPLEEIMGRLMEVDMGKATQLLQSKGLAVIEDSLAEKLFQAG</sequence>
<dbReference type="GO" id="GO:0000978">
    <property type="term" value="F:RNA polymerase II cis-regulatory region sequence-specific DNA binding"/>
    <property type="evidence" value="ECO:0000318"/>
    <property type="project" value="GO_Central"/>
</dbReference>
<dbReference type="InterPro" id="IPR036638">
    <property type="entry name" value="HLH_DNA-bd_sf"/>
</dbReference>
<dbReference type="Pfam" id="PF00010">
    <property type="entry name" value="HLH"/>
    <property type="match status" value="1"/>
</dbReference>
<dbReference type="GO" id="GO:0046983">
    <property type="term" value="F:protein dimerization activity"/>
    <property type="evidence" value="ECO:0007669"/>
    <property type="project" value="InterPro"/>
</dbReference>
<organism evidence="6 8">
    <name type="scientific">Nelumbo nucifera</name>
    <name type="common">Sacred lotus</name>
    <dbReference type="NCBI Taxonomy" id="4432"/>
    <lineage>
        <taxon>Eukaryota</taxon>
        <taxon>Viridiplantae</taxon>
        <taxon>Streptophyta</taxon>
        <taxon>Embryophyta</taxon>
        <taxon>Tracheophyta</taxon>
        <taxon>Spermatophyta</taxon>
        <taxon>Magnoliopsida</taxon>
        <taxon>Proteales</taxon>
        <taxon>Nelumbonaceae</taxon>
        <taxon>Nelumbo</taxon>
    </lineage>
</organism>
<dbReference type="GO" id="GO:0006357">
    <property type="term" value="P:regulation of transcription by RNA polymerase II"/>
    <property type="evidence" value="ECO:0000318"/>
    <property type="project" value="GO_Central"/>
</dbReference>
<evidence type="ECO:0000313" key="7">
    <source>
        <dbReference type="RefSeq" id="XP_010278373.1"/>
    </source>
</evidence>
<accession>A0A1U8BMV5</accession>
<dbReference type="OrthoDB" id="1627850at2759"/>
<feature type="domain" description="BHLH" evidence="5">
    <location>
        <begin position="201"/>
        <end position="250"/>
    </location>
</feature>
<comment type="subcellular location">
    <subcellularLocation>
        <location evidence="1">Nucleus</location>
    </subcellularLocation>
</comment>
<gene>
    <name evidence="7 8" type="primary">LOC104612600</name>
</gene>
<evidence type="ECO:0000256" key="2">
    <source>
        <dbReference type="ARBA" id="ARBA00023015"/>
    </source>
</evidence>
<keyword evidence="6" id="KW-1185">Reference proteome</keyword>
<dbReference type="GO" id="GO:0000981">
    <property type="term" value="F:DNA-binding transcription factor activity, RNA polymerase II-specific"/>
    <property type="evidence" value="ECO:0000318"/>
    <property type="project" value="GO_Central"/>
</dbReference>
<dbReference type="KEGG" id="nnu:104612600"/>
<dbReference type="SMART" id="SM00353">
    <property type="entry name" value="HLH"/>
    <property type="match status" value="1"/>
</dbReference>
<proteinExistence type="predicted"/>
<dbReference type="InterPro" id="IPR045843">
    <property type="entry name" value="IND-like"/>
</dbReference>
<evidence type="ECO:0000313" key="8">
    <source>
        <dbReference type="RefSeq" id="XP_010278383.1"/>
    </source>
</evidence>
<dbReference type="Gene3D" id="4.10.280.10">
    <property type="entry name" value="Helix-loop-helix DNA-binding domain"/>
    <property type="match status" value="1"/>
</dbReference>
<keyword evidence="4" id="KW-0539">Nucleus</keyword>
<name>A0A1U8BMV5_NELNU</name>
<dbReference type="RefSeq" id="XP_010278373.1">
    <property type="nucleotide sequence ID" value="XM_010280071.2"/>
</dbReference>
<dbReference type="GO" id="GO:0005634">
    <property type="term" value="C:nucleus"/>
    <property type="evidence" value="ECO:0000318"/>
    <property type="project" value="GO_Central"/>
</dbReference>
<dbReference type="GeneID" id="104612600"/>
<evidence type="ECO:0000256" key="3">
    <source>
        <dbReference type="ARBA" id="ARBA00023163"/>
    </source>
</evidence>
<dbReference type="InterPro" id="IPR011598">
    <property type="entry name" value="bHLH_dom"/>
</dbReference>
<dbReference type="SUPFAM" id="SSF47459">
    <property type="entry name" value="HLH, helix-loop-helix DNA-binding domain"/>
    <property type="match status" value="1"/>
</dbReference>
<evidence type="ECO:0000256" key="4">
    <source>
        <dbReference type="ARBA" id="ARBA00023242"/>
    </source>
</evidence>